<protein>
    <submittedName>
        <fullName evidence="3">Uncharacterized protein</fullName>
    </submittedName>
</protein>
<dbReference type="EMBL" id="FNAH01000002">
    <property type="protein sequence ID" value="SDD79728.1"/>
    <property type="molecule type" value="Genomic_DNA"/>
</dbReference>
<evidence type="ECO:0000256" key="1">
    <source>
        <dbReference type="SAM" id="MobiDB-lite"/>
    </source>
</evidence>
<evidence type="ECO:0000313" key="3">
    <source>
        <dbReference type="EMBL" id="SDD79728.1"/>
    </source>
</evidence>
<dbReference type="AlphaFoldDB" id="A0A1G6XNH7"/>
<dbReference type="RefSeq" id="WP_090521683.1">
    <property type="nucleotide sequence ID" value="NZ_FNAH01000002.1"/>
</dbReference>
<gene>
    <name evidence="3" type="ORF">SAMN05421538_102451</name>
</gene>
<evidence type="ECO:0000256" key="2">
    <source>
        <dbReference type="SAM" id="SignalP"/>
    </source>
</evidence>
<feature type="compositionally biased region" description="Low complexity" evidence="1">
    <location>
        <begin position="165"/>
        <end position="196"/>
    </location>
</feature>
<sequence length="293" mass="28694">MRFSHLSIIAATLSLPAWADVPVTPFDDPPQRVAQLDNGASDGAEAEAPPAVVIVQEPAAEGDPAGQSSDDPATETGAATDAGSADSELMDTVAPVAESEAPAAQQQSGASAQVDGGAAQSERDGQSGSQMEPAQPDSADATGSKTDAAQPAAAEGADQPEDSGEAQPAPEGEAEAAPTEDATAPPEDEAAAPADAANEESEPDPAQGTDLDGSDDMEGTQDEVGSTGSVAEPETEPAPGEDSTAPENAGNTGWTGGTGGAQLGTTPSGATPESKTWQPPVATGIDLQGGSNG</sequence>
<feature type="compositionally biased region" description="Polar residues" evidence="1">
    <location>
        <begin position="267"/>
        <end position="277"/>
    </location>
</feature>
<reference evidence="3 4" key="1">
    <citation type="submission" date="2016-10" db="EMBL/GenBank/DDBJ databases">
        <authorList>
            <person name="de Groot N.N."/>
        </authorList>
    </citation>
    <scope>NUCLEOTIDE SEQUENCE [LARGE SCALE GENOMIC DNA]</scope>
    <source>
        <strain evidence="3 4">DSM 22220</strain>
    </source>
</reference>
<feature type="compositionally biased region" description="Low complexity" evidence="1">
    <location>
        <begin position="46"/>
        <end position="61"/>
    </location>
</feature>
<feature type="compositionally biased region" description="Gly residues" evidence="1">
    <location>
        <begin position="253"/>
        <end position="262"/>
    </location>
</feature>
<dbReference type="OrthoDB" id="7284384at2"/>
<feature type="signal peptide" evidence="2">
    <location>
        <begin position="1"/>
        <end position="19"/>
    </location>
</feature>
<accession>A0A1G6XNH7</accession>
<dbReference type="Proteomes" id="UP000199344">
    <property type="component" value="Unassembled WGS sequence"/>
</dbReference>
<evidence type="ECO:0000313" key="4">
    <source>
        <dbReference type="Proteomes" id="UP000199344"/>
    </source>
</evidence>
<keyword evidence="2" id="KW-0732">Signal</keyword>
<feature type="region of interest" description="Disordered" evidence="1">
    <location>
        <begin position="24"/>
        <end position="293"/>
    </location>
</feature>
<feature type="compositionally biased region" description="Low complexity" evidence="1">
    <location>
        <begin position="93"/>
        <end position="120"/>
    </location>
</feature>
<feature type="compositionally biased region" description="Acidic residues" evidence="1">
    <location>
        <begin position="212"/>
        <end position="221"/>
    </location>
</feature>
<feature type="compositionally biased region" description="Low complexity" evidence="1">
    <location>
        <begin position="147"/>
        <end position="157"/>
    </location>
</feature>
<organism evidence="3 4">
    <name type="scientific">Paracoccus isoporae</name>
    <dbReference type="NCBI Taxonomy" id="591205"/>
    <lineage>
        <taxon>Bacteria</taxon>
        <taxon>Pseudomonadati</taxon>
        <taxon>Pseudomonadota</taxon>
        <taxon>Alphaproteobacteria</taxon>
        <taxon>Rhodobacterales</taxon>
        <taxon>Paracoccaceae</taxon>
        <taxon>Paracoccus</taxon>
    </lineage>
</organism>
<proteinExistence type="predicted"/>
<feature type="chain" id="PRO_5011763861" evidence="2">
    <location>
        <begin position="20"/>
        <end position="293"/>
    </location>
</feature>
<name>A0A1G6XNH7_9RHOB</name>
<keyword evidence="4" id="KW-1185">Reference proteome</keyword>